<dbReference type="Gene3D" id="3.40.50.720">
    <property type="entry name" value="NAD(P)-binding Rossmann-like Domain"/>
    <property type="match status" value="1"/>
</dbReference>
<evidence type="ECO:0000259" key="3">
    <source>
        <dbReference type="Pfam" id="PF00725"/>
    </source>
</evidence>
<dbReference type="GO" id="GO:0003857">
    <property type="term" value="F:(3S)-3-hydroxyacyl-CoA dehydrogenase (NAD+) activity"/>
    <property type="evidence" value="ECO:0007669"/>
    <property type="project" value="UniProtKB-EC"/>
</dbReference>
<dbReference type="EC" id="1.1.1.35" evidence="5"/>
<dbReference type="GO" id="GO:0006631">
    <property type="term" value="P:fatty acid metabolic process"/>
    <property type="evidence" value="ECO:0007669"/>
    <property type="project" value="InterPro"/>
</dbReference>
<dbReference type="InterPro" id="IPR036291">
    <property type="entry name" value="NAD(P)-bd_dom_sf"/>
</dbReference>
<gene>
    <name evidence="5" type="ORF">NIDE3103</name>
</gene>
<dbReference type="EMBL" id="FP929003">
    <property type="protein sequence ID" value="CBK42799.1"/>
    <property type="molecule type" value="Genomic_DNA"/>
</dbReference>
<dbReference type="InterPro" id="IPR013328">
    <property type="entry name" value="6PGD_dom2"/>
</dbReference>
<evidence type="ECO:0000256" key="2">
    <source>
        <dbReference type="ARBA" id="ARBA00023002"/>
    </source>
</evidence>
<dbReference type="SUPFAM" id="SSF51735">
    <property type="entry name" value="NAD(P)-binding Rossmann-fold domains"/>
    <property type="match status" value="1"/>
</dbReference>
<evidence type="ECO:0000313" key="6">
    <source>
        <dbReference type="Proteomes" id="UP000001660"/>
    </source>
</evidence>
<proteinExistence type="inferred from homology"/>
<dbReference type="PANTHER" id="PTHR48075:SF5">
    <property type="entry name" value="3-HYDROXYBUTYRYL-COA DEHYDROGENASE"/>
    <property type="match status" value="1"/>
</dbReference>
<dbReference type="InterPro" id="IPR006108">
    <property type="entry name" value="3HC_DH_C"/>
</dbReference>
<dbReference type="InterPro" id="IPR006176">
    <property type="entry name" value="3-OHacyl-CoA_DH_NAD-bd"/>
</dbReference>
<dbReference type="InterPro" id="IPR006180">
    <property type="entry name" value="3-OHacyl-CoA_DH_CS"/>
</dbReference>
<dbReference type="Gene3D" id="1.10.1040.10">
    <property type="entry name" value="N-(1-d-carboxylethyl)-l-norvaline Dehydrogenase, domain 2"/>
    <property type="match status" value="2"/>
</dbReference>
<dbReference type="HOGENOM" id="CLU_009834_2_0_0"/>
<dbReference type="InterPro" id="IPR008927">
    <property type="entry name" value="6-PGluconate_DH-like_C_sf"/>
</dbReference>
<dbReference type="eggNOG" id="COG1250">
    <property type="taxonomic scope" value="Bacteria"/>
</dbReference>
<feature type="domain" description="3-hydroxyacyl-CoA dehydrogenase NAD binding" evidence="4">
    <location>
        <begin position="5"/>
        <end position="184"/>
    </location>
</feature>
<dbReference type="Proteomes" id="UP000001660">
    <property type="component" value="Chromosome"/>
</dbReference>
<keyword evidence="2 5" id="KW-0560">Oxidoreductase</keyword>
<dbReference type="Pfam" id="PF02737">
    <property type="entry name" value="3HCDH_N"/>
    <property type="match status" value="1"/>
</dbReference>
<feature type="domain" description="3-hydroxyacyl-CoA dehydrogenase C-terminal" evidence="3">
    <location>
        <begin position="314"/>
        <end position="407"/>
    </location>
</feature>
<dbReference type="SUPFAM" id="SSF48179">
    <property type="entry name" value="6-phosphogluconate dehydrogenase C-terminal domain-like"/>
    <property type="match status" value="2"/>
</dbReference>
<evidence type="ECO:0000256" key="1">
    <source>
        <dbReference type="ARBA" id="ARBA00009463"/>
    </source>
</evidence>
<dbReference type="OrthoDB" id="9771883at2"/>
<name>D8PHR2_9BACT</name>
<evidence type="ECO:0000259" key="4">
    <source>
        <dbReference type="Pfam" id="PF02737"/>
    </source>
</evidence>
<protein>
    <submittedName>
        <fullName evidence="5">Putative 3-hydroxyacyl-CoA dehydrogenase</fullName>
        <ecNumber evidence="5">1.1.1.35</ecNumber>
    </submittedName>
</protein>
<organism evidence="5 6">
    <name type="scientific">Nitrospira defluvii</name>
    <dbReference type="NCBI Taxonomy" id="330214"/>
    <lineage>
        <taxon>Bacteria</taxon>
        <taxon>Pseudomonadati</taxon>
        <taxon>Nitrospirota</taxon>
        <taxon>Nitrospiria</taxon>
        <taxon>Nitrospirales</taxon>
        <taxon>Nitrospiraceae</taxon>
        <taxon>Nitrospira</taxon>
    </lineage>
</organism>
<dbReference type="PANTHER" id="PTHR48075">
    <property type="entry name" value="3-HYDROXYACYL-COA DEHYDROGENASE FAMILY PROTEIN"/>
    <property type="match status" value="1"/>
</dbReference>
<reference evidence="5 6" key="1">
    <citation type="journal article" date="2010" name="Proc. Natl. Acad. Sci. U.S.A.">
        <title>A Nitrospira metagenome illuminates the physiology and evolution of globally important nitrite-oxidizing bacteria.</title>
        <authorList>
            <person name="Lucker S."/>
            <person name="Wagner M."/>
            <person name="Maixner F."/>
            <person name="Pelletier E."/>
            <person name="Koch H."/>
            <person name="Vacherie B."/>
            <person name="Rattei T."/>
            <person name="Sinninghe Damste J."/>
            <person name="Spieck E."/>
            <person name="Le Paslier D."/>
            <person name="Daims H."/>
        </authorList>
    </citation>
    <scope>NUCLEOTIDE SEQUENCE [LARGE SCALE GENOMIC DNA]</scope>
</reference>
<dbReference type="AlphaFoldDB" id="D8PHR2"/>
<dbReference type="PROSITE" id="PS00067">
    <property type="entry name" value="3HCDH"/>
    <property type="match status" value="1"/>
</dbReference>
<dbReference type="FunFam" id="3.40.50.720:FF:000009">
    <property type="entry name" value="Fatty oxidation complex, alpha subunit"/>
    <property type="match status" value="1"/>
</dbReference>
<dbReference type="STRING" id="330214.NIDE3103"/>
<feature type="domain" description="3-hydroxyacyl-CoA dehydrogenase C-terminal" evidence="3">
    <location>
        <begin position="186"/>
        <end position="280"/>
    </location>
</feature>
<sequence>MYIYKVGVVGAGTMGAQIAEVVSFAGVPVLLADIQESLARRGVESVRAIYQARVDKSKMTPEQLEEKMLLVTASPNLEALNDVDLVIEAVSEEVTLKQRLFRELDRVCARSAILASNTSALSISAIGASTTRPGKVLGLHFFNPAYAMPLVEVIPGLATDPQTVDDVVGFAESLRKTPVIVKECAGFLVNRLLSPYLNEAVWCFQDGDVSIKEIDQDMVAFGMPVGPFTLLDTVGLDIALEVARILHRSYGPRMAPAPLLEALVKAGRWGIKSGRGFYEYSGGEERSGDQALDSLLQQVRQSGGQTGMEWTRLRPLLAMVNEAVIAYQEGVASARDIDLAMVAGTGFPNEKGGPLHVADQLGIDHVLHELEALRDTLGLRFWPAPMLRRMVDAGFTGQLAGRGFFAY</sequence>
<keyword evidence="6" id="KW-1185">Reference proteome</keyword>
<comment type="similarity">
    <text evidence="1">Belongs to the 3-hydroxyacyl-CoA dehydrogenase family.</text>
</comment>
<evidence type="ECO:0000313" key="5">
    <source>
        <dbReference type="EMBL" id="CBK42799.1"/>
    </source>
</evidence>
<dbReference type="GO" id="GO:0070403">
    <property type="term" value="F:NAD+ binding"/>
    <property type="evidence" value="ECO:0007669"/>
    <property type="project" value="InterPro"/>
</dbReference>
<accession>D8PHR2</accession>
<dbReference type="Pfam" id="PF00725">
    <property type="entry name" value="3HCDH"/>
    <property type="match status" value="2"/>
</dbReference>
<dbReference type="KEGG" id="nde:NIDE3103"/>